<proteinExistence type="predicted"/>
<dbReference type="AlphaFoldDB" id="A0A9E7ZTN5"/>
<keyword evidence="2" id="KW-0614">Plasmid</keyword>
<accession>A0A9E7ZTN5</accession>
<evidence type="ECO:0000313" key="2">
    <source>
        <dbReference type="EMBL" id="UZF90154.1"/>
    </source>
</evidence>
<dbReference type="Gene3D" id="3.20.20.140">
    <property type="entry name" value="Metal-dependent hydrolases"/>
    <property type="match status" value="1"/>
</dbReference>
<dbReference type="CDD" id="cd01299">
    <property type="entry name" value="Met_dep_hydrolase_A"/>
    <property type="match status" value="1"/>
</dbReference>
<dbReference type="PANTHER" id="PTHR43135">
    <property type="entry name" value="ALPHA-D-RIBOSE 1-METHYLPHOSPHONATE 5-TRIPHOSPHATE DIPHOSPHATASE"/>
    <property type="match status" value="1"/>
</dbReference>
<protein>
    <submittedName>
        <fullName evidence="2">Amidohydrolase family protein</fullName>
    </submittedName>
</protein>
<name>A0A9E7ZTN5_9HYPH</name>
<dbReference type="InterPro" id="IPR006680">
    <property type="entry name" value="Amidohydro-rel"/>
</dbReference>
<gene>
    <name evidence="2" type="ORF">NWE54_26800</name>
</gene>
<feature type="domain" description="Amidohydrolase-related" evidence="1">
    <location>
        <begin position="55"/>
        <end position="405"/>
    </location>
</feature>
<dbReference type="PANTHER" id="PTHR43135:SF3">
    <property type="entry name" value="ALPHA-D-RIBOSE 1-METHYLPHOSPHONATE 5-TRIPHOSPHATE DIPHOSPHATASE"/>
    <property type="match status" value="1"/>
</dbReference>
<dbReference type="InterPro" id="IPR011059">
    <property type="entry name" value="Metal-dep_hydrolase_composite"/>
</dbReference>
<organism evidence="2">
    <name type="scientific">Bosea sp. NBC_00436</name>
    <dbReference type="NCBI Taxonomy" id="2969620"/>
    <lineage>
        <taxon>Bacteria</taxon>
        <taxon>Pseudomonadati</taxon>
        <taxon>Pseudomonadota</taxon>
        <taxon>Alphaproteobacteria</taxon>
        <taxon>Hyphomicrobiales</taxon>
        <taxon>Boseaceae</taxon>
        <taxon>Bosea</taxon>
    </lineage>
</organism>
<dbReference type="Pfam" id="PF01979">
    <property type="entry name" value="Amidohydro_1"/>
    <property type="match status" value="1"/>
</dbReference>
<dbReference type="EMBL" id="CP102775">
    <property type="protein sequence ID" value="UZF90154.1"/>
    <property type="molecule type" value="Genomic_DNA"/>
</dbReference>
<dbReference type="InterPro" id="IPR051781">
    <property type="entry name" value="Metallo-dep_Hydrolase"/>
</dbReference>
<dbReference type="InterPro" id="IPR032466">
    <property type="entry name" value="Metal_Hydrolase"/>
</dbReference>
<dbReference type="InterPro" id="IPR057744">
    <property type="entry name" value="OTAase-like"/>
</dbReference>
<evidence type="ECO:0000259" key="1">
    <source>
        <dbReference type="Pfam" id="PF01979"/>
    </source>
</evidence>
<geneLocation type="plasmid" evidence="2">
    <name>pNBC436</name>
</geneLocation>
<dbReference type="GO" id="GO:0016810">
    <property type="term" value="F:hydrolase activity, acting on carbon-nitrogen (but not peptide) bonds"/>
    <property type="evidence" value="ECO:0007669"/>
    <property type="project" value="InterPro"/>
</dbReference>
<sequence>MTETLILSNIRVLDVEAGSLGGNAHIRIDDGRIAEISASPIASENVRTIDLNGMTLMPGLIDCHVHVVTSTVSFGGNNAFPDSLVAARAARLMRDMLMRGFTTVRDLGGADCGLVAAIEEGSMIGPRLVICGKALSQTGGHGDFRGAFDERSAGSHEYRLGSVGRVVDGEREIRLAAREQIKAGAKFIKIMANGGIASPTDPIHFFGFSEAELRAVVEEAGMANTYVAGHLYTDAAIRRFIKAGGLCVEHGNLVTPETADLMKEQGAFVVPTLSTFEANSEEGAKLGLPAVSLAKIETVRSAGLASLEIYRNAGVKMAYGTDLCGPMHRHQSREFLIRSQVMPAADIIRSATTIGAELVGLAGEIGSVEVGTLADVIAVNGDPLTDISLLSGQGENIPFVMKGGVILKHEGNAVMN</sequence>
<dbReference type="SUPFAM" id="SSF51556">
    <property type="entry name" value="Metallo-dependent hydrolases"/>
    <property type="match status" value="1"/>
</dbReference>
<dbReference type="SUPFAM" id="SSF51338">
    <property type="entry name" value="Composite domain of metallo-dependent hydrolases"/>
    <property type="match status" value="2"/>
</dbReference>
<reference evidence="2" key="1">
    <citation type="submission" date="2022-08" db="EMBL/GenBank/DDBJ databases">
        <title>Complete Genome Sequences of 2 Bosea sp. soil isolates.</title>
        <authorList>
            <person name="Alvarez Arevalo M."/>
            <person name="Sterndorff E.B."/>
            <person name="Faurdal D."/>
            <person name="Joergensen T.S."/>
            <person name="Weber T."/>
        </authorList>
    </citation>
    <scope>NUCLEOTIDE SEQUENCE</scope>
    <source>
        <strain evidence="2">NBC_00436</strain>
        <plasmid evidence="2">pNBC436</plasmid>
    </source>
</reference>
<dbReference type="Gene3D" id="2.30.40.10">
    <property type="entry name" value="Urease, subunit C, domain 1"/>
    <property type="match status" value="1"/>
</dbReference>